<keyword evidence="2" id="KW-1185">Reference proteome</keyword>
<comment type="caution">
    <text evidence="1">The sequence shown here is derived from an EMBL/GenBank/DDBJ whole genome shotgun (WGS) entry which is preliminary data.</text>
</comment>
<accession>A0A366EIC0</accession>
<dbReference type="EMBL" id="QNRK01000055">
    <property type="protein sequence ID" value="RBP02103.1"/>
    <property type="molecule type" value="Genomic_DNA"/>
</dbReference>
<organism evidence="1 2">
    <name type="scientific">Roseiarcus fermentans</name>
    <dbReference type="NCBI Taxonomy" id="1473586"/>
    <lineage>
        <taxon>Bacteria</taxon>
        <taxon>Pseudomonadati</taxon>
        <taxon>Pseudomonadota</taxon>
        <taxon>Alphaproteobacteria</taxon>
        <taxon>Hyphomicrobiales</taxon>
        <taxon>Roseiarcaceae</taxon>
        <taxon>Roseiarcus</taxon>
    </lineage>
</organism>
<protein>
    <submittedName>
        <fullName evidence="1">Uncharacterized protein</fullName>
    </submittedName>
</protein>
<gene>
    <name evidence="1" type="ORF">DFR50_1558</name>
</gene>
<reference evidence="1 2" key="1">
    <citation type="submission" date="2018-06" db="EMBL/GenBank/DDBJ databases">
        <title>Genomic Encyclopedia of Type Strains, Phase IV (KMG-IV): sequencing the most valuable type-strain genomes for metagenomic binning, comparative biology and taxonomic classification.</title>
        <authorList>
            <person name="Goeker M."/>
        </authorList>
    </citation>
    <scope>NUCLEOTIDE SEQUENCE [LARGE SCALE GENOMIC DNA]</scope>
    <source>
        <strain evidence="1 2">DSM 24875</strain>
    </source>
</reference>
<proteinExistence type="predicted"/>
<sequence length="225" mass="24125">MNDGEILLDAELVGDPDAIRELGAAPPLELLTDEDITGSRILIVKRDRGLQKPRDGGGAMVELDCAFQPAEGTRFVSGRVTVQIVQPQGVMFIDIAPTEIKEPVKVTYSLEPSGKISLGLGKLSIEPSVSAKRQLEYDSFTCRVKGSGAGSLRAIWDFAEDNILKQGIGAHQALAVTVPASDTVRAELLVKATLAKNGLFGAARDLVLGRTRDERVRDITLYKAG</sequence>
<evidence type="ECO:0000313" key="1">
    <source>
        <dbReference type="EMBL" id="RBP02103.1"/>
    </source>
</evidence>
<evidence type="ECO:0000313" key="2">
    <source>
        <dbReference type="Proteomes" id="UP000253529"/>
    </source>
</evidence>
<dbReference type="Proteomes" id="UP000253529">
    <property type="component" value="Unassembled WGS sequence"/>
</dbReference>
<dbReference type="AlphaFoldDB" id="A0A366EIC0"/>
<name>A0A366EIC0_9HYPH</name>
<dbReference type="RefSeq" id="WP_113893678.1">
    <property type="nucleotide sequence ID" value="NZ_QNRK01000055.1"/>
</dbReference>